<reference evidence="1" key="3">
    <citation type="submission" date="2023-12" db="EMBL/GenBank/DDBJ databases">
        <authorList>
            <person name="Sun Q."/>
            <person name="Inoue M."/>
        </authorList>
    </citation>
    <scope>NUCLEOTIDE SEQUENCE</scope>
    <source>
        <strain evidence="1">JCM 9687</strain>
    </source>
</reference>
<sequence length="66" mass="7014">MFTALTTIGTVIGLVLALAVLLLMSVSSVLPDLAERAPARERTRKISRSAEFRFSSPLVPGATGTR</sequence>
<name>A0ABP6RQH8_9PSEU</name>
<accession>A0ABP6RQH8</accession>
<dbReference type="EMBL" id="BAAAYK010000026">
    <property type="protein sequence ID" value="GAA3353943.1"/>
    <property type="molecule type" value="Genomic_DNA"/>
</dbReference>
<reference evidence="1" key="1">
    <citation type="journal article" date="2014" name="Int. J. Syst. Evol. Microbiol.">
        <title>Complete genome of a new Firmicutes species belonging to the dominant human colonic microbiota ('Ruminococcus bicirculans') reveals two chromosomes and a selective capacity to utilize plant glucans.</title>
        <authorList>
            <consortium name="NISC Comparative Sequencing Program"/>
            <person name="Wegmann U."/>
            <person name="Louis P."/>
            <person name="Goesmann A."/>
            <person name="Henrissat B."/>
            <person name="Duncan S.H."/>
            <person name="Flint H.J."/>
        </authorList>
    </citation>
    <scope>NUCLEOTIDE SEQUENCE</scope>
    <source>
        <strain evidence="1">JCM 9687</strain>
    </source>
</reference>
<dbReference type="EMBL" id="BAAAYK010000038">
    <property type="protein sequence ID" value="GAA3364601.1"/>
    <property type="molecule type" value="Genomic_DNA"/>
</dbReference>
<evidence type="ECO:0000313" key="2">
    <source>
        <dbReference type="EMBL" id="GAA3364601.1"/>
    </source>
</evidence>
<comment type="caution">
    <text evidence="1">The sequence shown here is derived from an EMBL/GenBank/DDBJ whole genome shotgun (WGS) entry which is preliminary data.</text>
</comment>
<reference evidence="3" key="2">
    <citation type="journal article" date="2019" name="Int. J. Syst. Evol. Microbiol.">
        <title>The Global Catalogue of Microorganisms (GCM) 10K type strain sequencing project: providing services to taxonomists for standard genome sequencing and annotation.</title>
        <authorList>
            <consortium name="The Broad Institute Genomics Platform"/>
            <consortium name="The Broad Institute Genome Sequencing Center for Infectious Disease"/>
            <person name="Wu L."/>
            <person name="Ma J."/>
        </authorList>
    </citation>
    <scope>NUCLEOTIDE SEQUENCE [LARGE SCALE GENOMIC DNA]</scope>
    <source>
        <strain evidence="3">JCM 9687</strain>
    </source>
</reference>
<protein>
    <submittedName>
        <fullName evidence="1">Uncharacterized protein</fullName>
    </submittedName>
</protein>
<evidence type="ECO:0000313" key="3">
    <source>
        <dbReference type="Proteomes" id="UP001500483"/>
    </source>
</evidence>
<keyword evidence="3" id="KW-1185">Reference proteome</keyword>
<proteinExistence type="predicted"/>
<organism evidence="1 3">
    <name type="scientific">Saccharopolyspora gregorii</name>
    <dbReference type="NCBI Taxonomy" id="33914"/>
    <lineage>
        <taxon>Bacteria</taxon>
        <taxon>Bacillati</taxon>
        <taxon>Actinomycetota</taxon>
        <taxon>Actinomycetes</taxon>
        <taxon>Pseudonocardiales</taxon>
        <taxon>Pseudonocardiaceae</taxon>
        <taxon>Saccharopolyspora</taxon>
    </lineage>
</organism>
<dbReference type="RefSeq" id="WP_258344311.1">
    <property type="nucleotide sequence ID" value="NZ_BAAAYK010000026.1"/>
</dbReference>
<dbReference type="Proteomes" id="UP001500483">
    <property type="component" value="Unassembled WGS sequence"/>
</dbReference>
<evidence type="ECO:0000313" key="1">
    <source>
        <dbReference type="EMBL" id="GAA3353943.1"/>
    </source>
</evidence>
<gene>
    <name evidence="1" type="ORF">GCM10020366_09020</name>
    <name evidence="2" type="ORF">GCM10020366_61120</name>
</gene>